<feature type="region of interest" description="Disordered" evidence="15">
    <location>
        <begin position="12"/>
        <end position="53"/>
    </location>
</feature>
<name>A0A178F5M2_TRIRU</name>
<evidence type="ECO:0000256" key="3">
    <source>
        <dbReference type="ARBA" id="ARBA00008704"/>
    </source>
</evidence>
<evidence type="ECO:0000256" key="13">
    <source>
        <dbReference type="ARBA" id="ARBA00023136"/>
    </source>
</evidence>
<keyword evidence="14" id="KW-0576">Peroxisome</keyword>
<keyword evidence="8" id="KW-0863">Zinc-finger</keyword>
<evidence type="ECO:0000259" key="16">
    <source>
        <dbReference type="Pfam" id="PF04757"/>
    </source>
</evidence>
<evidence type="ECO:0000256" key="6">
    <source>
        <dbReference type="ARBA" id="ARBA00022692"/>
    </source>
</evidence>
<evidence type="ECO:0000256" key="14">
    <source>
        <dbReference type="ARBA" id="ARBA00023140"/>
    </source>
</evidence>
<keyword evidence="7" id="KW-0479">Metal-binding</keyword>
<dbReference type="GO" id="GO:0016740">
    <property type="term" value="F:transferase activity"/>
    <property type="evidence" value="ECO:0007669"/>
    <property type="project" value="UniProtKB-KW"/>
</dbReference>
<evidence type="ECO:0000256" key="12">
    <source>
        <dbReference type="ARBA" id="ARBA00022989"/>
    </source>
</evidence>
<keyword evidence="10" id="KW-0862">Zinc</keyword>
<evidence type="ECO:0000256" key="10">
    <source>
        <dbReference type="ARBA" id="ARBA00022833"/>
    </source>
</evidence>
<dbReference type="PANTHER" id="PTHR23350:SF4">
    <property type="entry name" value="PEROXISOME BIOGENESIS FACTOR 2"/>
    <property type="match status" value="1"/>
</dbReference>
<evidence type="ECO:0000313" key="17">
    <source>
        <dbReference type="EMBL" id="OAL67772.1"/>
    </source>
</evidence>
<feature type="region of interest" description="Disordered" evidence="15">
    <location>
        <begin position="488"/>
        <end position="508"/>
    </location>
</feature>
<keyword evidence="5" id="KW-0808">Transferase</keyword>
<keyword evidence="4" id="KW-0813">Transport</keyword>
<evidence type="ECO:0000313" key="18">
    <source>
        <dbReference type="Proteomes" id="UP000243015"/>
    </source>
</evidence>
<dbReference type="EMBL" id="LHPM01000009">
    <property type="protein sequence ID" value="OAL67772.1"/>
    <property type="molecule type" value="Genomic_DNA"/>
</dbReference>
<comment type="similarity">
    <text evidence="3">Belongs to the pex2/pex10/pex12 family.</text>
</comment>
<keyword evidence="13" id="KW-0472">Membrane</keyword>
<evidence type="ECO:0000256" key="9">
    <source>
        <dbReference type="ARBA" id="ARBA00022786"/>
    </source>
</evidence>
<dbReference type="GO" id="GO:0005778">
    <property type="term" value="C:peroxisomal membrane"/>
    <property type="evidence" value="ECO:0007669"/>
    <property type="project" value="UniProtKB-SubCell"/>
</dbReference>
<accession>A0A178F5M2</accession>
<evidence type="ECO:0000256" key="8">
    <source>
        <dbReference type="ARBA" id="ARBA00022771"/>
    </source>
</evidence>
<protein>
    <submittedName>
        <fullName evidence="17">Peroxisomal biogenesis factor 2</fullName>
    </submittedName>
</protein>
<evidence type="ECO:0000256" key="1">
    <source>
        <dbReference type="ARBA" id="ARBA00004585"/>
    </source>
</evidence>
<dbReference type="Pfam" id="PF04757">
    <property type="entry name" value="Pex2_Pex12"/>
    <property type="match status" value="1"/>
</dbReference>
<gene>
    <name evidence="17" type="ORF">A7C99_0903</name>
</gene>
<organism evidence="17 18">
    <name type="scientific">Trichophyton rubrum</name>
    <name type="common">Athlete's foot fungus</name>
    <name type="synonym">Epidermophyton rubrum</name>
    <dbReference type="NCBI Taxonomy" id="5551"/>
    <lineage>
        <taxon>Eukaryota</taxon>
        <taxon>Fungi</taxon>
        <taxon>Dikarya</taxon>
        <taxon>Ascomycota</taxon>
        <taxon>Pezizomycotina</taxon>
        <taxon>Eurotiomycetes</taxon>
        <taxon>Eurotiomycetidae</taxon>
        <taxon>Onygenales</taxon>
        <taxon>Arthrodermataceae</taxon>
        <taxon>Trichophyton</taxon>
    </lineage>
</organism>
<feature type="domain" description="Pex N-terminal" evidence="16">
    <location>
        <begin position="136"/>
        <end position="328"/>
    </location>
</feature>
<keyword evidence="12" id="KW-1133">Transmembrane helix</keyword>
<proteinExistence type="inferred from homology"/>
<dbReference type="VEuPathDB" id="FungiDB:TERG_06240"/>
<feature type="compositionally biased region" description="Basic and acidic residues" evidence="15">
    <location>
        <begin position="12"/>
        <end position="25"/>
    </location>
</feature>
<comment type="subcellular location">
    <subcellularLocation>
        <location evidence="1">Peroxisome membrane</location>
        <topology evidence="1">Multi-pass membrane protein</topology>
    </subcellularLocation>
</comment>
<comment type="pathway">
    <text evidence="2">Protein modification; protein ubiquitination.</text>
</comment>
<evidence type="ECO:0000256" key="4">
    <source>
        <dbReference type="ARBA" id="ARBA00022448"/>
    </source>
</evidence>
<dbReference type="Proteomes" id="UP000243015">
    <property type="component" value="Unassembled WGS sequence"/>
</dbReference>
<dbReference type="GO" id="GO:0008270">
    <property type="term" value="F:zinc ion binding"/>
    <property type="evidence" value="ECO:0007669"/>
    <property type="project" value="UniProtKB-KW"/>
</dbReference>
<keyword evidence="9" id="KW-0833">Ubl conjugation pathway</keyword>
<dbReference type="GO" id="GO:0016567">
    <property type="term" value="P:protein ubiquitination"/>
    <property type="evidence" value="ECO:0007669"/>
    <property type="project" value="UniProtKB-ARBA"/>
</dbReference>
<keyword evidence="11" id="KW-0653">Protein transport</keyword>
<comment type="caution">
    <text evidence="17">The sequence shown here is derived from an EMBL/GenBank/DDBJ whole genome shotgun (WGS) entry which is preliminary data.</text>
</comment>
<dbReference type="PANTHER" id="PTHR23350">
    <property type="entry name" value="PEROXISOME ASSEMBLY PROTEIN 10"/>
    <property type="match status" value="1"/>
</dbReference>
<evidence type="ECO:0000256" key="5">
    <source>
        <dbReference type="ARBA" id="ARBA00022679"/>
    </source>
</evidence>
<dbReference type="InterPro" id="IPR006845">
    <property type="entry name" value="Pex_N"/>
</dbReference>
<keyword evidence="6" id="KW-0812">Transmembrane</keyword>
<reference evidence="17 18" key="1">
    <citation type="submission" date="2016-05" db="EMBL/GenBank/DDBJ databases">
        <title>Genome sequencing of Trichophyton rubrum CMCC(F)T1i isolated from hair.</title>
        <authorList>
            <person name="Zhan P."/>
            <person name="Tao Y."/>
            <person name="Liu W."/>
        </authorList>
    </citation>
    <scope>NUCLEOTIDE SEQUENCE [LARGE SCALE GENOMIC DNA]</scope>
    <source>
        <strain evidence="18">CMCC(F)T1i</strain>
    </source>
</reference>
<dbReference type="InterPro" id="IPR025654">
    <property type="entry name" value="PEX2/10"/>
</dbReference>
<sequence length="669" mass="75118">MRLLTYHVTAEPRLKEKQLDERREDEIEDGQQRQPFDGGELELVEEHSPAEDAPAMTSTNFAAAQERVLERRRQRELEARNRLANRTSRLPAASSNLPYPLSSLPTRGLALWDTLRGREGTRPAFRVGQVDAELLDEELITLLKGQVGEGLKYFGRHIRDDWNHEIDLVLRAILFKLSVWDHNASYGAALQNLKYTDSRSKGPVHSDPTKLQKSLYGLLTVGGRYAWDKWESWIIHQGGGYDEPQSSNTRALSKLTSHLSTAHSIAAFASFLIFLVNGRYRTLVDRLLCMRLTPPSMQVSREVSFEYLNRQLVWHAFTEFLLFLLPLVGIGRWRRWVSRAWRKTMSSLRATGDENKERDRGELGFLPERTCPICYQAQNPTTTSESDVIGPGAASGGIIGSAQTDITNPYETVPCQCLYCFTCIAQKLEGEEGEAWTCLRCGELVKQCKPWNGDVLEESQPQSQSAAAAVPAVRKNVEFAVADSHIESSDTVDDSDSATRIDIDDGMNETSPWAAVGVEETDDTSVHTELDFRGYTYTERRRPRHSLGHESGADFTPDLSLSGKDSAVRLIGLQEPRVEPARLQDFPLTGQDLDKPPSAVKESRTSSWDVISKAIQLLTLVRRRVPCPIKQSFRRSSTTDRLFISERLVPGVQPTAPSQKILPTALQDI</sequence>
<evidence type="ECO:0000256" key="11">
    <source>
        <dbReference type="ARBA" id="ARBA00022927"/>
    </source>
</evidence>
<evidence type="ECO:0000256" key="7">
    <source>
        <dbReference type="ARBA" id="ARBA00022723"/>
    </source>
</evidence>
<evidence type="ECO:0000256" key="15">
    <source>
        <dbReference type="SAM" id="MobiDB-lite"/>
    </source>
</evidence>
<evidence type="ECO:0000256" key="2">
    <source>
        <dbReference type="ARBA" id="ARBA00004906"/>
    </source>
</evidence>
<dbReference type="GO" id="GO:0016562">
    <property type="term" value="P:protein import into peroxisome matrix, receptor recycling"/>
    <property type="evidence" value="ECO:0007669"/>
    <property type="project" value="UniProtKB-ARBA"/>
</dbReference>
<dbReference type="AlphaFoldDB" id="A0A178F5M2"/>